<keyword evidence="2" id="KW-1185">Reference proteome</keyword>
<dbReference type="InterPro" id="IPR046342">
    <property type="entry name" value="CBS_dom_sf"/>
</dbReference>
<name>A0AAD2DSB9_9LAMI</name>
<protein>
    <submittedName>
        <fullName evidence="1">Uncharacterized protein</fullName>
    </submittedName>
</protein>
<gene>
    <name evidence="1" type="ORF">FPE_LOCUS9351</name>
</gene>
<proteinExistence type="predicted"/>
<sequence>MVGDAVENSQQPSMTVMCGEIEAPLHSDQIISLLQATQRPTTWLVQVVVELRPTNLPFRSIAGVSCIPIVDDGDFLMDIYYGSDITALAKDSAYAQIPLDDLNVHQVLA</sequence>
<dbReference type="AlphaFoldDB" id="A0AAD2DSB9"/>
<evidence type="ECO:0000313" key="1">
    <source>
        <dbReference type="EMBL" id="CAI9761921.1"/>
    </source>
</evidence>
<evidence type="ECO:0000313" key="2">
    <source>
        <dbReference type="Proteomes" id="UP000834106"/>
    </source>
</evidence>
<dbReference type="Proteomes" id="UP000834106">
    <property type="component" value="Chromosome 5"/>
</dbReference>
<organism evidence="1 2">
    <name type="scientific">Fraxinus pennsylvanica</name>
    <dbReference type="NCBI Taxonomy" id="56036"/>
    <lineage>
        <taxon>Eukaryota</taxon>
        <taxon>Viridiplantae</taxon>
        <taxon>Streptophyta</taxon>
        <taxon>Embryophyta</taxon>
        <taxon>Tracheophyta</taxon>
        <taxon>Spermatophyta</taxon>
        <taxon>Magnoliopsida</taxon>
        <taxon>eudicotyledons</taxon>
        <taxon>Gunneridae</taxon>
        <taxon>Pentapetalae</taxon>
        <taxon>asterids</taxon>
        <taxon>lamiids</taxon>
        <taxon>Lamiales</taxon>
        <taxon>Oleaceae</taxon>
        <taxon>Oleeae</taxon>
        <taxon>Fraxinus</taxon>
    </lineage>
</organism>
<accession>A0AAD2DSB9</accession>
<reference evidence="1" key="1">
    <citation type="submission" date="2023-05" db="EMBL/GenBank/DDBJ databases">
        <authorList>
            <person name="Huff M."/>
        </authorList>
    </citation>
    <scope>NUCLEOTIDE SEQUENCE</scope>
</reference>
<dbReference type="EMBL" id="OU503040">
    <property type="protein sequence ID" value="CAI9761921.1"/>
    <property type="molecule type" value="Genomic_DNA"/>
</dbReference>
<dbReference type="Gene3D" id="3.10.580.10">
    <property type="entry name" value="CBS-domain"/>
    <property type="match status" value="1"/>
</dbReference>